<feature type="compositionally biased region" description="Basic and acidic residues" evidence="2">
    <location>
        <begin position="400"/>
        <end position="420"/>
    </location>
</feature>
<dbReference type="InterPro" id="IPR031981">
    <property type="entry name" value="MIEAP_C"/>
</dbReference>
<reference evidence="4" key="2">
    <citation type="journal article" date="2021" name="Genome Biol. Evol.">
        <title>Developing a high-quality reference genome for a parasitic bivalve with doubly uniparental inheritance (Bivalvia: Unionida).</title>
        <authorList>
            <person name="Smith C.H."/>
        </authorList>
    </citation>
    <scope>NUCLEOTIDE SEQUENCE</scope>
    <source>
        <strain evidence="4">CHS0354</strain>
        <tissue evidence="4">Mantle</tissue>
    </source>
</reference>
<organism evidence="4 5">
    <name type="scientific">Potamilus streckersoni</name>
    <dbReference type="NCBI Taxonomy" id="2493646"/>
    <lineage>
        <taxon>Eukaryota</taxon>
        <taxon>Metazoa</taxon>
        <taxon>Spiralia</taxon>
        <taxon>Lophotrochozoa</taxon>
        <taxon>Mollusca</taxon>
        <taxon>Bivalvia</taxon>
        <taxon>Autobranchia</taxon>
        <taxon>Heteroconchia</taxon>
        <taxon>Palaeoheterodonta</taxon>
        <taxon>Unionida</taxon>
        <taxon>Unionoidea</taxon>
        <taxon>Unionidae</taxon>
        <taxon>Ambleminae</taxon>
        <taxon>Lampsilini</taxon>
        <taxon>Potamilus</taxon>
    </lineage>
</organism>
<proteinExistence type="predicted"/>
<protein>
    <recommendedName>
        <fullName evidence="3">Mitochondria-eating protein C-terminal domain-containing protein</fullName>
    </recommendedName>
</protein>
<feature type="domain" description="Mitochondria-eating protein C-terminal" evidence="3">
    <location>
        <begin position="292"/>
        <end position="365"/>
    </location>
</feature>
<evidence type="ECO:0000313" key="5">
    <source>
        <dbReference type="Proteomes" id="UP001195483"/>
    </source>
</evidence>
<gene>
    <name evidence="4" type="ORF">CHS0354_026371</name>
</gene>
<reference evidence="4" key="3">
    <citation type="submission" date="2023-05" db="EMBL/GenBank/DDBJ databases">
        <authorList>
            <person name="Smith C.H."/>
        </authorList>
    </citation>
    <scope>NUCLEOTIDE SEQUENCE</scope>
    <source>
        <strain evidence="4">CHS0354</strain>
        <tissue evidence="4">Mantle</tissue>
    </source>
</reference>
<feature type="coiled-coil region" evidence="1">
    <location>
        <begin position="95"/>
        <end position="172"/>
    </location>
</feature>
<keyword evidence="5" id="KW-1185">Reference proteome</keyword>
<evidence type="ECO:0000256" key="1">
    <source>
        <dbReference type="SAM" id="Coils"/>
    </source>
</evidence>
<dbReference type="Proteomes" id="UP001195483">
    <property type="component" value="Unassembled WGS sequence"/>
</dbReference>
<keyword evidence="1" id="KW-0175">Coiled coil</keyword>
<reference evidence="4" key="1">
    <citation type="journal article" date="2021" name="Genome Biol. Evol.">
        <title>A High-Quality Reference Genome for a Parasitic Bivalve with Doubly Uniparental Inheritance (Bivalvia: Unionida).</title>
        <authorList>
            <person name="Smith C.H."/>
        </authorList>
    </citation>
    <scope>NUCLEOTIDE SEQUENCE</scope>
    <source>
        <strain evidence="4">CHS0354</strain>
    </source>
</reference>
<comment type="caution">
    <text evidence="4">The sequence shown here is derived from an EMBL/GenBank/DDBJ whole genome shotgun (WGS) entry which is preliminary data.</text>
</comment>
<dbReference type="Pfam" id="PF16026">
    <property type="entry name" value="MIEAP"/>
    <property type="match status" value="1"/>
</dbReference>
<dbReference type="AlphaFoldDB" id="A0AAE0W795"/>
<evidence type="ECO:0000313" key="4">
    <source>
        <dbReference type="EMBL" id="KAK3602820.1"/>
    </source>
</evidence>
<sequence>MSGSESRNGVLREDNRPGSARLAREIDLLGRNYSPATGSTDLSKVIDAIATLQTVDLIGLRRQLESTSPDNLKSLEDGQDTNINAAENVDWKMKYSDLKEQYDTLTVQLKTTEQTPSLEQKNELVLLQQRIESDDESLISLKEQLKEYKNELEKKEKRLLTQQMELEKVQKAKDEALIRLSQQMGQQMLEGNPSITDLSDQNRPSKLGEMYSELYDNEWTDAFETLTETFKLDDTKAIELLLKILLVSSKHASDVSQSAMKTIETLLSGSSEGDFLREKLTSLVGESRLRETKLKIYSEKCFYLCWLMSIQDPPVVLSEKPERGTHFDNNLYKCYINSGDNIDYVVWPALLLHKDGPLLAKGVAQPFPGANSSPSFGRITTTYKKSFDTKVREAASSSQRMDKAHTEHRNHEKLRESTSGLTRKDVTNHRYLSQNEEKVRTPTYGFNWMDITQAKYRYRNDERIRESAYGLDVTQDRYRSRNDEEARESTFDFNRTDKTRSRHQAQNNVAALTKVEHSFMAALMYSSDEGKPIVHLPTHTARTQRQASERLQLYQHQVLQNEHDKSGFERFCRNVVLLEDLRLRQLYGRDYDRYYTLYEKQTYGNSSFV</sequence>
<feature type="region of interest" description="Disordered" evidence="2">
    <location>
        <begin position="394"/>
        <end position="420"/>
    </location>
</feature>
<accession>A0AAE0W795</accession>
<dbReference type="EMBL" id="JAEAOA010001575">
    <property type="protein sequence ID" value="KAK3602820.1"/>
    <property type="molecule type" value="Genomic_DNA"/>
</dbReference>
<name>A0AAE0W795_9BIVA</name>
<evidence type="ECO:0000256" key="2">
    <source>
        <dbReference type="SAM" id="MobiDB-lite"/>
    </source>
</evidence>
<evidence type="ECO:0000259" key="3">
    <source>
        <dbReference type="Pfam" id="PF16026"/>
    </source>
</evidence>